<dbReference type="EMBL" id="CATNWA010014322">
    <property type="protein sequence ID" value="CAI9570463.1"/>
    <property type="molecule type" value="Genomic_DNA"/>
</dbReference>
<keyword evidence="2" id="KW-1185">Reference proteome</keyword>
<proteinExistence type="predicted"/>
<gene>
    <name evidence="1" type="ORF">SPARVUS_LOCUS7100905</name>
</gene>
<dbReference type="Proteomes" id="UP001162483">
    <property type="component" value="Unassembled WGS sequence"/>
</dbReference>
<comment type="caution">
    <text evidence="1">The sequence shown here is derived from an EMBL/GenBank/DDBJ whole genome shotgun (WGS) entry which is preliminary data.</text>
</comment>
<evidence type="ECO:0000313" key="2">
    <source>
        <dbReference type="Proteomes" id="UP001162483"/>
    </source>
</evidence>
<accession>A0ABN9DDV6</accession>
<protein>
    <submittedName>
        <fullName evidence="1">Uncharacterized protein</fullName>
    </submittedName>
</protein>
<organism evidence="1 2">
    <name type="scientific">Staurois parvus</name>
    <dbReference type="NCBI Taxonomy" id="386267"/>
    <lineage>
        <taxon>Eukaryota</taxon>
        <taxon>Metazoa</taxon>
        <taxon>Chordata</taxon>
        <taxon>Craniata</taxon>
        <taxon>Vertebrata</taxon>
        <taxon>Euteleostomi</taxon>
        <taxon>Amphibia</taxon>
        <taxon>Batrachia</taxon>
        <taxon>Anura</taxon>
        <taxon>Neobatrachia</taxon>
        <taxon>Ranoidea</taxon>
        <taxon>Ranidae</taxon>
        <taxon>Staurois</taxon>
    </lineage>
</organism>
<evidence type="ECO:0000313" key="1">
    <source>
        <dbReference type="EMBL" id="CAI9570463.1"/>
    </source>
</evidence>
<reference evidence="1" key="1">
    <citation type="submission" date="2023-05" db="EMBL/GenBank/DDBJ databases">
        <authorList>
            <person name="Stuckert A."/>
        </authorList>
    </citation>
    <scope>NUCLEOTIDE SEQUENCE</scope>
</reference>
<name>A0ABN9DDV6_9NEOB</name>
<feature type="non-terminal residue" evidence="1">
    <location>
        <position position="54"/>
    </location>
</feature>
<sequence length="54" mass="6208">MTPMMEHNSFQRHQRWDIIFPNDTNIPIIVLTDNGHSCGLALKPFCVWDSGLLP</sequence>